<feature type="coiled-coil region" evidence="1">
    <location>
        <begin position="546"/>
        <end position="605"/>
    </location>
</feature>
<dbReference type="InterPro" id="IPR052173">
    <property type="entry name" value="Beta-lactam_resp_regulator"/>
</dbReference>
<keyword evidence="1" id="KW-0175">Coiled coil</keyword>
<feature type="transmembrane region" description="Helical" evidence="2">
    <location>
        <begin position="12"/>
        <end position="38"/>
    </location>
</feature>
<dbReference type="EMBL" id="JAERRB010000004">
    <property type="protein sequence ID" value="MBL0742478.1"/>
    <property type="molecule type" value="Genomic_DNA"/>
</dbReference>
<proteinExistence type="predicted"/>
<keyword evidence="2" id="KW-0472">Membrane</keyword>
<feature type="transmembrane region" description="Helical" evidence="2">
    <location>
        <begin position="225"/>
        <end position="247"/>
    </location>
</feature>
<accession>A0ABS1KT38</accession>
<dbReference type="InterPro" id="IPR008756">
    <property type="entry name" value="Peptidase_M56"/>
</dbReference>
<dbReference type="PANTHER" id="PTHR34978">
    <property type="entry name" value="POSSIBLE SENSOR-TRANSDUCER PROTEIN BLAR"/>
    <property type="match status" value="1"/>
</dbReference>
<dbReference type="RefSeq" id="WP_202010758.1">
    <property type="nucleotide sequence ID" value="NZ_JAERRB010000004.1"/>
</dbReference>
<dbReference type="PANTHER" id="PTHR34978:SF3">
    <property type="entry name" value="SLR0241 PROTEIN"/>
    <property type="match status" value="1"/>
</dbReference>
<organism evidence="4 5">
    <name type="scientific">Chryseolinea lacunae</name>
    <dbReference type="NCBI Taxonomy" id="2801331"/>
    <lineage>
        <taxon>Bacteria</taxon>
        <taxon>Pseudomonadati</taxon>
        <taxon>Bacteroidota</taxon>
        <taxon>Cytophagia</taxon>
        <taxon>Cytophagales</taxon>
        <taxon>Fulvivirgaceae</taxon>
        <taxon>Chryseolinea</taxon>
    </lineage>
</organism>
<dbReference type="Proteomes" id="UP000613030">
    <property type="component" value="Unassembled WGS sequence"/>
</dbReference>
<evidence type="ECO:0000313" key="5">
    <source>
        <dbReference type="Proteomes" id="UP000613030"/>
    </source>
</evidence>
<name>A0ABS1KT38_9BACT</name>
<comment type="caution">
    <text evidence="4">The sequence shown here is derived from an EMBL/GenBank/DDBJ whole genome shotgun (WGS) entry which is preliminary data.</text>
</comment>
<keyword evidence="5" id="KW-1185">Reference proteome</keyword>
<evidence type="ECO:0000313" key="4">
    <source>
        <dbReference type="EMBL" id="MBL0742478.1"/>
    </source>
</evidence>
<dbReference type="CDD" id="cd07341">
    <property type="entry name" value="M56_BlaR1_MecR1_like"/>
    <property type="match status" value="1"/>
</dbReference>
<evidence type="ECO:0000256" key="1">
    <source>
        <dbReference type="SAM" id="Coils"/>
    </source>
</evidence>
<gene>
    <name evidence="4" type="ORF">JI741_14720</name>
</gene>
<keyword evidence="2" id="KW-0812">Transmembrane</keyword>
<evidence type="ECO:0000256" key="2">
    <source>
        <dbReference type="SAM" id="Phobius"/>
    </source>
</evidence>
<keyword evidence="2" id="KW-1133">Transmembrane helix</keyword>
<feature type="transmembrane region" description="Helical" evidence="2">
    <location>
        <begin position="50"/>
        <end position="72"/>
    </location>
</feature>
<feature type="domain" description="Peptidase M56" evidence="3">
    <location>
        <begin position="108"/>
        <end position="307"/>
    </location>
</feature>
<dbReference type="Pfam" id="PF05569">
    <property type="entry name" value="Peptidase_M56"/>
    <property type="match status" value="1"/>
</dbReference>
<reference evidence="4 5" key="1">
    <citation type="submission" date="2021-01" db="EMBL/GenBank/DDBJ databases">
        <title>Chryseolinea sp. Jin1 Genome sequencing and assembly.</title>
        <authorList>
            <person name="Kim I."/>
        </authorList>
    </citation>
    <scope>NUCLEOTIDE SEQUENCE [LARGE SCALE GENOMIC DNA]</scope>
    <source>
        <strain evidence="4 5">Jin1</strain>
    </source>
</reference>
<feature type="transmembrane region" description="Helical" evidence="2">
    <location>
        <begin position="112"/>
        <end position="136"/>
    </location>
</feature>
<protein>
    <recommendedName>
        <fullName evidence="3">Peptidase M56 domain-containing protein</fullName>
    </recommendedName>
</protein>
<sequence length="666" mass="75090">MNTILEFVQGTWAQALGFTVLHSLWQGLIIFMMVVGILRCVPSRLSGLRYSVAGAGMVLIFCSAAVTFFLLYSPVPTVREELLSGIGQTGEAPTSLLAQASFTDWLATVSNFLHSTIPFVVLAWVAGSILFLLRLFGGWWFTARLKHTALPLTNTWSFRIAELAGQFELKRAVTLAESAFIHAPVVIGYLKPIILIPTGMCAGLSTAQLESIFIHELIHIRRNDYLLNLLQSIVEALFFFNPFAWMISGILRQEREHCCDDAVVLHQGNALAYAHALASLEEVRLSRAGLALSLAENKNQLLNRIKRIMEKSVKNYSLRERMAPAVLLVIGLMCASWLTVHTSRTEKDLTLDHSAIAPIAMAADTAKKKKPSHKGLRKITTTPTVTTEMTEVTEEVETAPEVDHEEIEIHNMDMEAAMDDMDMDFDIHIPPIPLMPPMPDMEPIEPLEPVAPLPPINFQWNDNKDWGAFNEAFEQKFKEQFGDFYSKNGEKMKAMMDELEKNMKESWDTEAFAHKMEALAERHADFATRQGERMAAQAERQGAAVHSEAEKQAAVARRQAERTKAHAERQAELFRAQSEKHVELAKRHEEMARKHRDTMNAMKKDLKEMLVKDGYLGKDENINSIDWSHPGDLKVNGKTVKESDKKKYEAIHQKYFNGGTFHYSEN</sequence>
<evidence type="ECO:0000259" key="3">
    <source>
        <dbReference type="Pfam" id="PF05569"/>
    </source>
</evidence>